<accession>A0ABN2BEH0</accession>
<reference evidence="1 2" key="1">
    <citation type="journal article" date="2019" name="Int. J. Syst. Evol. Microbiol.">
        <title>The Global Catalogue of Microorganisms (GCM) 10K type strain sequencing project: providing services to taxonomists for standard genome sequencing and annotation.</title>
        <authorList>
            <consortium name="The Broad Institute Genomics Platform"/>
            <consortium name="The Broad Institute Genome Sequencing Center for Infectious Disease"/>
            <person name="Wu L."/>
            <person name="Ma J."/>
        </authorList>
    </citation>
    <scope>NUCLEOTIDE SEQUENCE [LARGE SCALE GENOMIC DNA]</scope>
    <source>
        <strain evidence="1 2">JCM 13319</strain>
    </source>
</reference>
<protein>
    <submittedName>
        <fullName evidence="1">Uncharacterized protein</fullName>
    </submittedName>
</protein>
<gene>
    <name evidence="1" type="ORF">GCM10009691_11640</name>
</gene>
<proteinExistence type="predicted"/>
<dbReference type="EMBL" id="BAAALY010000004">
    <property type="protein sequence ID" value="GAA1538133.1"/>
    <property type="molecule type" value="Genomic_DNA"/>
</dbReference>
<evidence type="ECO:0000313" key="2">
    <source>
        <dbReference type="Proteomes" id="UP001501791"/>
    </source>
</evidence>
<sequence length="58" mass="7153">MIMIGNGQWVTTRDMASAQLFMDEIHMQEDLREERSRRRRELFDYWWSRVRSLFATKA</sequence>
<name>A0ABN2BEH0_9MICO</name>
<evidence type="ECO:0000313" key="1">
    <source>
        <dbReference type="EMBL" id="GAA1538133.1"/>
    </source>
</evidence>
<comment type="caution">
    <text evidence="1">The sequence shown here is derived from an EMBL/GenBank/DDBJ whole genome shotgun (WGS) entry which is preliminary data.</text>
</comment>
<dbReference type="RefSeq" id="WP_157691344.1">
    <property type="nucleotide sequence ID" value="NZ_BAAALY010000004.1"/>
</dbReference>
<dbReference type="Proteomes" id="UP001501791">
    <property type="component" value="Unassembled WGS sequence"/>
</dbReference>
<organism evidence="1 2">
    <name type="scientific">Brevibacterium picturae</name>
    <dbReference type="NCBI Taxonomy" id="260553"/>
    <lineage>
        <taxon>Bacteria</taxon>
        <taxon>Bacillati</taxon>
        <taxon>Actinomycetota</taxon>
        <taxon>Actinomycetes</taxon>
        <taxon>Micrococcales</taxon>
        <taxon>Brevibacteriaceae</taxon>
        <taxon>Brevibacterium</taxon>
    </lineage>
</organism>
<keyword evidence="2" id="KW-1185">Reference proteome</keyword>